<evidence type="ECO:0000256" key="1">
    <source>
        <dbReference type="SAM" id="Phobius"/>
    </source>
</evidence>
<keyword evidence="1" id="KW-0472">Membrane</keyword>
<dbReference type="EMBL" id="PISE01000025">
    <property type="protein sequence ID" value="PKG23350.1"/>
    <property type="molecule type" value="Genomic_DNA"/>
</dbReference>
<sequence length="77" mass="9175">MFVNLKMHNFICTILTYLIMTAIISFTLTFLNVQPFRVSAWYKSWLIAFILVYTTSFFLPKIVKKFISKIIKVEEMQ</sequence>
<keyword evidence="1" id="KW-1133">Transmembrane helix</keyword>
<dbReference type="Pfam" id="PF11391">
    <property type="entry name" value="DUF2798"/>
    <property type="match status" value="1"/>
</dbReference>
<dbReference type="Proteomes" id="UP000233375">
    <property type="component" value="Unassembled WGS sequence"/>
</dbReference>
<evidence type="ECO:0000313" key="2">
    <source>
        <dbReference type="EMBL" id="PKG23350.1"/>
    </source>
</evidence>
<dbReference type="OrthoDB" id="1684255at2"/>
<evidence type="ECO:0000313" key="3">
    <source>
        <dbReference type="Proteomes" id="UP000233375"/>
    </source>
</evidence>
<comment type="caution">
    <text evidence="2">The sequence shown here is derived from an EMBL/GenBank/DDBJ whole genome shotgun (WGS) entry which is preliminary data.</text>
</comment>
<organism evidence="2 3">
    <name type="scientific">Niallia nealsonii</name>
    <dbReference type="NCBI Taxonomy" id="115979"/>
    <lineage>
        <taxon>Bacteria</taxon>
        <taxon>Bacillati</taxon>
        <taxon>Bacillota</taxon>
        <taxon>Bacilli</taxon>
        <taxon>Bacillales</taxon>
        <taxon>Bacillaceae</taxon>
        <taxon>Niallia</taxon>
    </lineage>
</organism>
<feature type="transmembrane region" description="Helical" evidence="1">
    <location>
        <begin position="12"/>
        <end position="33"/>
    </location>
</feature>
<feature type="transmembrane region" description="Helical" evidence="1">
    <location>
        <begin position="45"/>
        <end position="63"/>
    </location>
</feature>
<keyword evidence="1" id="KW-0812">Transmembrane</keyword>
<keyword evidence="3" id="KW-1185">Reference proteome</keyword>
<evidence type="ECO:0008006" key="4">
    <source>
        <dbReference type="Google" id="ProtNLM"/>
    </source>
</evidence>
<reference evidence="2 3" key="1">
    <citation type="journal article" date="2003" name="Int. J. Syst. Evol. Microbiol.">
        <title>Bacillus nealsonii sp. nov., isolated from a spacecraft-assembly facility, whose spores are gamma-radiation resistant.</title>
        <authorList>
            <person name="Venkateswaran K."/>
            <person name="Kempf M."/>
            <person name="Chen F."/>
            <person name="Satomi M."/>
            <person name="Nicholson W."/>
            <person name="Kern R."/>
        </authorList>
    </citation>
    <scope>NUCLEOTIDE SEQUENCE [LARGE SCALE GENOMIC DNA]</scope>
    <source>
        <strain evidence="2 3">FO-92</strain>
    </source>
</reference>
<gene>
    <name evidence="2" type="ORF">CWS01_12070</name>
</gene>
<accession>A0A2N0Z1G0</accession>
<dbReference type="AlphaFoldDB" id="A0A2N0Z1G0"/>
<dbReference type="InterPro" id="IPR021529">
    <property type="entry name" value="DUF2798"/>
</dbReference>
<name>A0A2N0Z1G0_9BACI</name>
<proteinExistence type="predicted"/>
<protein>
    <recommendedName>
        <fullName evidence="4">DUF2798 domain-containing protein</fullName>
    </recommendedName>
</protein>